<keyword evidence="12" id="KW-1185">Reference proteome</keyword>
<dbReference type="InterPro" id="IPR051085">
    <property type="entry name" value="MB_O-acyltransferase"/>
</dbReference>
<evidence type="ECO:0000256" key="5">
    <source>
        <dbReference type="ARBA" id="ARBA00022692"/>
    </source>
</evidence>
<evidence type="ECO:0000256" key="1">
    <source>
        <dbReference type="ARBA" id="ARBA00004651"/>
    </source>
</evidence>
<protein>
    <submittedName>
        <fullName evidence="11">MBOAT family protein</fullName>
    </submittedName>
</protein>
<keyword evidence="7 9" id="KW-0472">Membrane</keyword>
<evidence type="ECO:0000256" key="2">
    <source>
        <dbReference type="ARBA" id="ARBA00010323"/>
    </source>
</evidence>
<evidence type="ECO:0000256" key="3">
    <source>
        <dbReference type="ARBA" id="ARBA00022475"/>
    </source>
</evidence>
<keyword evidence="3 9" id="KW-1003">Cell membrane</keyword>
<keyword evidence="4 9" id="KW-0808">Transferase</keyword>
<dbReference type="InterPro" id="IPR024194">
    <property type="entry name" value="Ac/AlaTfrase_AlgI/DltB"/>
</dbReference>
<evidence type="ECO:0000256" key="8">
    <source>
        <dbReference type="ARBA" id="ARBA00023315"/>
    </source>
</evidence>
<dbReference type="PIRSF" id="PIRSF500217">
    <property type="entry name" value="AlgI"/>
    <property type="match status" value="1"/>
</dbReference>
<dbReference type="Proteomes" id="UP000460257">
    <property type="component" value="Unassembled WGS sequence"/>
</dbReference>
<feature type="transmembrane region" description="Helical" evidence="10">
    <location>
        <begin position="492"/>
        <end position="510"/>
    </location>
</feature>
<dbReference type="GO" id="GO:0042121">
    <property type="term" value="P:alginic acid biosynthetic process"/>
    <property type="evidence" value="ECO:0007669"/>
    <property type="project" value="InterPro"/>
</dbReference>
<evidence type="ECO:0000256" key="6">
    <source>
        <dbReference type="ARBA" id="ARBA00022989"/>
    </source>
</evidence>
<feature type="transmembrane region" description="Helical" evidence="10">
    <location>
        <begin position="454"/>
        <end position="471"/>
    </location>
</feature>
<dbReference type="InterPro" id="IPR028362">
    <property type="entry name" value="AlgI"/>
</dbReference>
<dbReference type="InterPro" id="IPR004299">
    <property type="entry name" value="MBOAT_fam"/>
</dbReference>
<accession>A0A6N7J0K5</accession>
<dbReference type="PANTHER" id="PTHR13285:SF23">
    <property type="entry name" value="TEICHOIC ACID D-ALANYLTRANSFERASE"/>
    <property type="match status" value="1"/>
</dbReference>
<feature type="transmembrane region" description="Helical" evidence="10">
    <location>
        <begin position="89"/>
        <end position="112"/>
    </location>
</feature>
<dbReference type="Pfam" id="PF03062">
    <property type="entry name" value="MBOAT"/>
    <property type="match status" value="1"/>
</dbReference>
<proteinExistence type="inferred from homology"/>
<feature type="transmembrane region" description="Helical" evidence="10">
    <location>
        <begin position="359"/>
        <end position="376"/>
    </location>
</feature>
<evidence type="ECO:0000256" key="9">
    <source>
        <dbReference type="PIRNR" id="PIRNR016636"/>
    </source>
</evidence>
<dbReference type="AlphaFoldDB" id="A0A6N7J0K5"/>
<dbReference type="EMBL" id="VOGC01000007">
    <property type="protein sequence ID" value="MQN02124.1"/>
    <property type="molecule type" value="Genomic_DNA"/>
</dbReference>
<dbReference type="GO" id="GO:0016746">
    <property type="term" value="F:acyltransferase activity"/>
    <property type="evidence" value="ECO:0007669"/>
    <property type="project" value="UniProtKB-KW"/>
</dbReference>
<feature type="transmembrane region" description="Helical" evidence="10">
    <location>
        <begin position="6"/>
        <end position="21"/>
    </location>
</feature>
<reference evidence="11" key="1">
    <citation type="journal article" date="2020" name="Appl. Environ. Microbiol.">
        <title>Medium-Chain Fatty Acid Synthesis by 'Candidatus Weimeria bifida' gen. nov., sp. nov., and 'Candidatus Pseudoramibacter fermentans' sp. nov.</title>
        <authorList>
            <person name="Scarborough M.J."/>
            <person name="Myers K.S."/>
            <person name="Donohue T.J."/>
            <person name="Noguera D.R."/>
        </authorList>
    </citation>
    <scope>NUCLEOTIDE SEQUENCE</scope>
    <source>
        <strain evidence="11">LCO1.1</strain>
    </source>
</reference>
<comment type="similarity">
    <text evidence="2 9">Belongs to the membrane-bound acyltransferase family.</text>
</comment>
<dbReference type="GO" id="GO:0005886">
    <property type="term" value="C:plasma membrane"/>
    <property type="evidence" value="ECO:0007669"/>
    <property type="project" value="UniProtKB-SubCell"/>
</dbReference>
<keyword evidence="6 10" id="KW-1133">Transmembrane helix</keyword>
<evidence type="ECO:0000313" key="12">
    <source>
        <dbReference type="Proteomes" id="UP000460257"/>
    </source>
</evidence>
<evidence type="ECO:0000256" key="10">
    <source>
        <dbReference type="SAM" id="Phobius"/>
    </source>
</evidence>
<keyword evidence="8 9" id="KW-0012">Acyltransferase</keyword>
<dbReference type="PANTHER" id="PTHR13285">
    <property type="entry name" value="ACYLTRANSFERASE"/>
    <property type="match status" value="1"/>
</dbReference>
<feature type="transmembrane region" description="Helical" evidence="10">
    <location>
        <begin position="328"/>
        <end position="347"/>
    </location>
</feature>
<comment type="caution">
    <text evidence="11">The sequence shown here is derived from an EMBL/GenBank/DDBJ whole genome shotgun (WGS) entry which is preliminary data.</text>
</comment>
<evidence type="ECO:0000256" key="7">
    <source>
        <dbReference type="ARBA" id="ARBA00023136"/>
    </source>
</evidence>
<keyword evidence="5 10" id="KW-0812">Transmembrane</keyword>
<feature type="transmembrane region" description="Helical" evidence="10">
    <location>
        <begin position="166"/>
        <end position="185"/>
    </location>
</feature>
<sequence length="520" mass="59128">MAYNTNVYFIFLILVAVVYSITPKRYRYVTLLLGSLIFAYSFSRVFISWTLLAGGIAWLGGIFIDKIVSQEKGLKGDEKKKVKKRAKAAMLIPVISLLAILIGLKYTNFIVTEIMKAVGTNSLIISQRLKSLVVPIGISFYTLQAISYLLDIYWKREKAEKNPLKVLLFLMFFPTLMEGPIARWGDVKDSLFEGNPITLDTISDGSIRIVIGLFKRMIISDRLNVVVNRLYAPNLQLDGVMILLTAVVTTVQLYMEFAGTIDIVIGSAKIFGITLPENFRQPFFAKSAAEFWRRWHITLGTWFKNYIFYPVSTSGLMKKWGRFGRKHCGKYLTNVVTSAIALLPVWILNGLWHGPKWPYIIYGIYYFIILLLEVVLKPAGERIHRGLHLSEDGKPLGIIRMVRTWIIIIFGEMLFRANTFGQFLHMMASLFIFPGNSINYTLNTKVLGLDIGDVIVAIAGSIIVFIVDYKLEKDPMYLNRIHELSRVKRWGLYYLVIFSIVIFGAYGVGYTPADLIYAGF</sequence>
<gene>
    <name evidence="11" type="ORF">FRC54_09540</name>
</gene>
<feature type="transmembrane region" description="Helical" evidence="10">
    <location>
        <begin position="132"/>
        <end position="154"/>
    </location>
</feature>
<evidence type="ECO:0000313" key="11">
    <source>
        <dbReference type="EMBL" id="MQN02124.1"/>
    </source>
</evidence>
<dbReference type="PIRSF" id="PIRSF016636">
    <property type="entry name" value="AlgI_DltB"/>
    <property type="match status" value="1"/>
</dbReference>
<organism evidence="11 12">
    <name type="scientific">Candidatus Weimeria bifida</name>
    <dbReference type="NCBI Taxonomy" id="2599074"/>
    <lineage>
        <taxon>Bacteria</taxon>
        <taxon>Bacillati</taxon>
        <taxon>Bacillota</taxon>
        <taxon>Clostridia</taxon>
        <taxon>Lachnospirales</taxon>
        <taxon>Lachnospiraceae</taxon>
        <taxon>Candidatus Weimeria</taxon>
    </lineage>
</organism>
<feature type="transmembrane region" description="Helical" evidence="10">
    <location>
        <begin position="49"/>
        <end position="68"/>
    </location>
</feature>
<name>A0A6N7J0K5_9FIRM</name>
<feature type="transmembrane region" description="Helical" evidence="10">
    <location>
        <begin position="235"/>
        <end position="255"/>
    </location>
</feature>
<comment type="subcellular location">
    <subcellularLocation>
        <location evidence="1">Cell membrane</location>
        <topology evidence="1">Multi-pass membrane protein</topology>
    </subcellularLocation>
</comment>
<evidence type="ECO:0000256" key="4">
    <source>
        <dbReference type="ARBA" id="ARBA00022679"/>
    </source>
</evidence>